<feature type="repeat" description="WD" evidence="3">
    <location>
        <begin position="335"/>
        <end position="376"/>
    </location>
</feature>
<evidence type="ECO:0000313" key="7">
    <source>
        <dbReference type="Ensembl" id="ENSEBUP00000021681.1"/>
    </source>
</evidence>
<feature type="compositionally biased region" description="Polar residues" evidence="5">
    <location>
        <begin position="1128"/>
        <end position="1144"/>
    </location>
</feature>
<dbReference type="SUPFAM" id="SSF50998">
    <property type="entry name" value="Quinoprotein alcohol dehydrogenase-like"/>
    <property type="match status" value="1"/>
</dbReference>
<dbReference type="AlphaFoldDB" id="A0A8C4QZV4"/>
<dbReference type="PANTHER" id="PTHR32215:SF0">
    <property type="entry name" value="CILIA- AND FLAGELLA-ASSOCIATED PROTEIN 57"/>
    <property type="match status" value="1"/>
</dbReference>
<dbReference type="PANTHER" id="PTHR32215">
    <property type="entry name" value="CILIA- AND FLAGELLA-ASSOCIATED PROTEIN 57"/>
    <property type="match status" value="1"/>
</dbReference>
<evidence type="ECO:0000256" key="1">
    <source>
        <dbReference type="ARBA" id="ARBA00022574"/>
    </source>
</evidence>
<feature type="coiled-coil region" evidence="4">
    <location>
        <begin position="1080"/>
        <end position="1107"/>
    </location>
</feature>
<dbReference type="Ensembl" id="ENSEBUT00000022257.1">
    <property type="protein sequence ID" value="ENSEBUP00000021681.1"/>
    <property type="gene ID" value="ENSEBUG00000013352.1"/>
</dbReference>
<evidence type="ECO:0000256" key="3">
    <source>
        <dbReference type="PROSITE-ProRule" id="PRU00221"/>
    </source>
</evidence>
<dbReference type="InterPro" id="IPR011047">
    <property type="entry name" value="Quinoprotein_ADH-like_sf"/>
</dbReference>
<organism evidence="7 8">
    <name type="scientific">Eptatretus burgeri</name>
    <name type="common">Inshore hagfish</name>
    <dbReference type="NCBI Taxonomy" id="7764"/>
    <lineage>
        <taxon>Eukaryota</taxon>
        <taxon>Metazoa</taxon>
        <taxon>Chordata</taxon>
        <taxon>Craniata</taxon>
        <taxon>Vertebrata</taxon>
        <taxon>Cyclostomata</taxon>
        <taxon>Myxini</taxon>
        <taxon>Myxiniformes</taxon>
        <taxon>Myxinidae</taxon>
        <taxon>Eptatretinae</taxon>
        <taxon>Eptatretus</taxon>
    </lineage>
</organism>
<feature type="chain" id="PRO_5044680559" description="Cilia- and flagella-associated protein 57" evidence="6">
    <location>
        <begin position="20"/>
        <end position="1168"/>
    </location>
</feature>
<feature type="region of interest" description="Disordered" evidence="5">
    <location>
        <begin position="1128"/>
        <end position="1168"/>
    </location>
</feature>
<evidence type="ECO:0000256" key="4">
    <source>
        <dbReference type="SAM" id="Coils"/>
    </source>
</evidence>
<keyword evidence="1 3" id="KW-0853">WD repeat</keyword>
<feature type="signal peptide" evidence="6">
    <location>
        <begin position="1"/>
        <end position="19"/>
    </location>
</feature>
<dbReference type="Pfam" id="PF00400">
    <property type="entry name" value="WD40"/>
    <property type="match status" value="3"/>
</dbReference>
<feature type="repeat" description="WD" evidence="3">
    <location>
        <begin position="458"/>
        <end position="499"/>
    </location>
</feature>
<dbReference type="InterPro" id="IPR052993">
    <property type="entry name" value="CFA-57"/>
</dbReference>
<keyword evidence="6" id="KW-0732">Signal</keyword>
<feature type="compositionally biased region" description="Basic and acidic residues" evidence="5">
    <location>
        <begin position="1150"/>
        <end position="1160"/>
    </location>
</feature>
<evidence type="ECO:0008006" key="9">
    <source>
        <dbReference type="Google" id="ProtNLM"/>
    </source>
</evidence>
<dbReference type="InterPro" id="IPR015943">
    <property type="entry name" value="WD40/YVTN_repeat-like_dom_sf"/>
</dbReference>
<dbReference type="PROSITE" id="PS00678">
    <property type="entry name" value="WD_REPEATS_1"/>
    <property type="match status" value="1"/>
</dbReference>
<dbReference type="InterPro" id="IPR019775">
    <property type="entry name" value="WD40_repeat_CS"/>
</dbReference>
<sequence>MPHLLIFLFPLSLLSELQSPSMISQSSLHRSTAPSTFNIPSLSQTKGPPTLPASPSQQTLASWPVCGRFQVTMGIWEHVPVSFTLWLWEKQRKLATATIGIIGSALGYQISFSHQDYGLMCVSTVGGCSEPEPPLLLRYTEGHLKYLPPSRGPKLPPAFCHCWLPDGRLLWGTDNARVVLWDFENEAPWEMLWLEQSEKQISEVVLSTAGCSLQSKRLRHVNLPGQHTSASRWDGVRLLVSFSRGAACVFAPQSACIVEKTDDKKFRPTQVFKIPSDPCSADEESHSGQRIVSLAFTPSEEMLVAITDRGRLYAAFLMLGNTNEVEESEFEAWGPAWHCKRITGLSVCSYRPLLATCSDDGAISVWNLQTSMQEVHCKWPGPALSISLHPFGFMVLVGFPQCLRLFSIFQADLRTVNEFSVQACHQVAYSHGGHLFAAASGNLIHLFSAVTLRNVSTLKGHISEVHGLAWSVDDLCLVTCSVEGRVYEWRVHGGKRHAECIIKVDGYVGLALPDSDRCPVYATTATTLREIAGSQVVKEVSLEPLMASAITVERLGRAIYVGTAGGVLRVTRLPLSTNPEWFDLPAHQTSITQMCVTPDNKRLITGGSDGSLFVWSLTEQEGQETVGFSSIPRIDEVLTSRSELVEKDQRIRELAFQLDEVQGEMDFQLRLQTSNFEEQQQKEKLLLSKKVEALNQQLKVISGERKADLERQRHKMSKMMEEQAERMQRTEDTLRKEMLVKIMNSKELESALLAAETKYKQQEMASTEMHTGALQELEAKHQVEMAKKDDEIDELREELLRRNKEWDEWLVQVEQDFDQEIAEMSRKHELQMKSESEAKQKLQAFNILLQRKCESEKKEVTKREGEVERLKVKNARREETITKLTKELEAAQTALREKDGTLFNKERSQIELKRKIKEQEKVMFVVSHRLEDLQRKAEPRSADLHAMHARVHEMEEELAISSKMVNSLAQKLTSVSGLAGAQRAQRLNHLQRAQQAEHRLQSLQAKVSACSDDLQSPRDLKCSVVRLLRSRLQNPTCMQEESFGKECFVELSRHKVHLEQCVATLRCKLSAQDRVHRKHRQRLVQENADLLVQLSALRREIKESREEHEHGWSREVQTTSQSEVVTVGSLTYSQTGSGETSSDFLMNELQSHDESKECRKNHLPPLTA</sequence>
<keyword evidence="2" id="KW-0677">Repeat</keyword>
<feature type="coiled-coil region" evidence="4">
    <location>
        <begin position="677"/>
        <end position="805"/>
    </location>
</feature>
<feature type="coiled-coil region" evidence="4">
    <location>
        <begin position="986"/>
        <end position="1013"/>
    </location>
</feature>
<protein>
    <recommendedName>
        <fullName evidence="9">Cilia- and flagella-associated protein 57</fullName>
    </recommendedName>
</protein>
<dbReference type="GeneTree" id="ENSGT00620000088018"/>
<dbReference type="Proteomes" id="UP000694388">
    <property type="component" value="Unplaced"/>
</dbReference>
<dbReference type="OMA" id="SYTEYHC"/>
<dbReference type="Ensembl" id="ENSEBUT00000022218.1">
    <property type="protein sequence ID" value="ENSEBUP00000021642.1"/>
    <property type="gene ID" value="ENSEBUG00000013352.1"/>
</dbReference>
<dbReference type="PROSITE" id="PS50294">
    <property type="entry name" value="WD_REPEATS_REGION"/>
    <property type="match status" value="1"/>
</dbReference>
<dbReference type="PROSITE" id="PS50082">
    <property type="entry name" value="WD_REPEATS_2"/>
    <property type="match status" value="3"/>
</dbReference>
<reference evidence="7" key="1">
    <citation type="submission" date="2025-05" db="UniProtKB">
        <authorList>
            <consortium name="Ensembl"/>
        </authorList>
    </citation>
    <scope>IDENTIFICATION</scope>
</reference>
<evidence type="ECO:0000256" key="6">
    <source>
        <dbReference type="SAM" id="SignalP"/>
    </source>
</evidence>
<keyword evidence="4" id="KW-0175">Coiled coil</keyword>
<name>A0A8C4QZV4_EPTBU</name>
<dbReference type="InterPro" id="IPR001680">
    <property type="entry name" value="WD40_rpt"/>
</dbReference>
<dbReference type="SMART" id="SM00320">
    <property type="entry name" value="WD40"/>
    <property type="match status" value="5"/>
</dbReference>
<accession>A0A8C4QZV4</accession>
<dbReference type="Gene3D" id="2.130.10.10">
    <property type="entry name" value="YVTN repeat-like/Quinoprotein amine dehydrogenase"/>
    <property type="match status" value="1"/>
</dbReference>
<feature type="repeat" description="WD" evidence="3">
    <location>
        <begin position="584"/>
        <end position="625"/>
    </location>
</feature>
<keyword evidence="8" id="KW-1185">Reference proteome</keyword>
<evidence type="ECO:0000256" key="2">
    <source>
        <dbReference type="ARBA" id="ARBA00022737"/>
    </source>
</evidence>
<feature type="coiled-coil region" evidence="4">
    <location>
        <begin position="867"/>
        <end position="901"/>
    </location>
</feature>
<evidence type="ECO:0000256" key="5">
    <source>
        <dbReference type="SAM" id="MobiDB-lite"/>
    </source>
</evidence>
<evidence type="ECO:0000313" key="8">
    <source>
        <dbReference type="Proteomes" id="UP000694388"/>
    </source>
</evidence>
<proteinExistence type="predicted"/>